<name>A0A1A7NPE4_9PAST</name>
<organism evidence="4 5">
    <name type="scientific">Gallibacterium genomosp. 3</name>
    <dbReference type="NCBI Taxonomy" id="505345"/>
    <lineage>
        <taxon>Bacteria</taxon>
        <taxon>Pseudomonadati</taxon>
        <taxon>Pseudomonadota</taxon>
        <taxon>Gammaproteobacteria</taxon>
        <taxon>Pasteurellales</taxon>
        <taxon>Pasteurellaceae</taxon>
        <taxon>Gallibacterium</taxon>
    </lineage>
</organism>
<comment type="similarity">
    <text evidence="2">Belongs to the TacA antitoxin family.</text>
</comment>
<evidence type="ECO:0000313" key="4">
    <source>
        <dbReference type="EMBL" id="OBW91386.1"/>
    </source>
</evidence>
<comment type="caution">
    <text evidence="4">The sequence shown here is derived from an EMBL/GenBank/DDBJ whole genome shotgun (WGS) entry which is preliminary data.</text>
</comment>
<dbReference type="AlphaFoldDB" id="A0A1A7NPE4"/>
<evidence type="ECO:0000256" key="2">
    <source>
        <dbReference type="ARBA" id="ARBA00049988"/>
    </source>
</evidence>
<dbReference type="PANTHER" id="PTHR35401:SF2">
    <property type="entry name" value="ABC-TYPE TRANSPORT SYSTEM"/>
    <property type="match status" value="1"/>
</dbReference>
<evidence type="ECO:0000256" key="1">
    <source>
        <dbReference type="ARBA" id="ARBA00022649"/>
    </source>
</evidence>
<dbReference type="SUPFAM" id="SSF47598">
    <property type="entry name" value="Ribbon-helix-helix"/>
    <property type="match status" value="1"/>
</dbReference>
<accession>A0A1A7NPE4</accession>
<evidence type="ECO:0000313" key="5">
    <source>
        <dbReference type="Proteomes" id="UP000243558"/>
    </source>
</evidence>
<dbReference type="EMBL" id="JTJM01000035">
    <property type="protein sequence ID" value="OBW91386.1"/>
    <property type="molecule type" value="Genomic_DNA"/>
</dbReference>
<proteinExistence type="inferred from homology"/>
<dbReference type="Gene3D" id="1.20.5.780">
    <property type="entry name" value="Single helix bin"/>
    <property type="match status" value="1"/>
</dbReference>
<keyword evidence="1" id="KW-1277">Toxin-antitoxin system</keyword>
<dbReference type="InterPro" id="IPR014795">
    <property type="entry name" value="TacA_1-like"/>
</dbReference>
<dbReference type="GO" id="GO:0006355">
    <property type="term" value="P:regulation of DNA-templated transcription"/>
    <property type="evidence" value="ECO:0007669"/>
    <property type="project" value="InterPro"/>
</dbReference>
<dbReference type="PANTHER" id="PTHR35401">
    <property type="entry name" value="COPG FAMILY HELIX-TURN-HELIX PROTEIN-RELATED-RELATED"/>
    <property type="match status" value="1"/>
</dbReference>
<sequence length="90" mass="10039">MMAATARFEARISEDVQRLLKRAASLEGRSLSDFVINAALLAAKETVEKNELIHLSITDQQKFAEALISPPEPNQKMKEALRLSSELLED</sequence>
<keyword evidence="5" id="KW-1185">Reference proteome</keyword>
<evidence type="ECO:0000256" key="3">
    <source>
        <dbReference type="SAM" id="MobiDB-lite"/>
    </source>
</evidence>
<evidence type="ECO:0008006" key="6">
    <source>
        <dbReference type="Google" id="ProtNLM"/>
    </source>
</evidence>
<dbReference type="InterPro" id="IPR010985">
    <property type="entry name" value="Ribbon_hlx_hlx"/>
</dbReference>
<feature type="region of interest" description="Disordered" evidence="3">
    <location>
        <begin position="68"/>
        <end position="90"/>
    </location>
</feature>
<protein>
    <recommendedName>
        <fullName evidence="6">DUF1778 domain-containing protein</fullName>
    </recommendedName>
</protein>
<dbReference type="OrthoDB" id="5689325at2"/>
<dbReference type="Proteomes" id="UP000243558">
    <property type="component" value="Unassembled WGS sequence"/>
</dbReference>
<dbReference type="RefSeq" id="WP_065239577.1">
    <property type="nucleotide sequence ID" value="NZ_JTJM01000035.1"/>
</dbReference>
<gene>
    <name evidence="4" type="ORF">QV01_07725</name>
</gene>
<dbReference type="PATRIC" id="fig|505345.7.peg.1527"/>
<reference evidence="4 5" key="1">
    <citation type="submission" date="2014-11" db="EMBL/GenBank/DDBJ databases">
        <title>Pan-genome of Gallibacterium spp.</title>
        <authorList>
            <person name="Kudirkiene E."/>
            <person name="Bojesen A.M."/>
        </authorList>
    </citation>
    <scope>NUCLEOTIDE SEQUENCE [LARGE SCALE GENOMIC DNA]</scope>
    <source>
        <strain evidence="4 5">F151</strain>
    </source>
</reference>
<dbReference type="Pfam" id="PF08681">
    <property type="entry name" value="TacA1"/>
    <property type="match status" value="1"/>
</dbReference>